<dbReference type="AlphaFoldDB" id="A0A1A8TJN4"/>
<organism evidence="5 6">
    <name type="scientific">Marinomonas aquimarina</name>
    <dbReference type="NCBI Taxonomy" id="295068"/>
    <lineage>
        <taxon>Bacteria</taxon>
        <taxon>Pseudomonadati</taxon>
        <taxon>Pseudomonadota</taxon>
        <taxon>Gammaproteobacteria</taxon>
        <taxon>Oceanospirillales</taxon>
        <taxon>Oceanospirillaceae</taxon>
        <taxon>Marinomonas</taxon>
    </lineage>
</organism>
<accession>A0A1A8TJN4</accession>
<evidence type="ECO:0000256" key="1">
    <source>
        <dbReference type="ARBA" id="ARBA00004613"/>
    </source>
</evidence>
<dbReference type="OrthoDB" id="9814639at2"/>
<reference evidence="5 6" key="1">
    <citation type="submission" date="2016-06" db="EMBL/GenBank/DDBJ databases">
        <authorList>
            <person name="Kjaerup R.B."/>
            <person name="Dalgaard T.S."/>
            <person name="Juul-Madsen H.R."/>
        </authorList>
    </citation>
    <scope>NUCLEOTIDE SEQUENCE [LARGE SCALE GENOMIC DNA]</scope>
    <source>
        <strain evidence="5 6">CECT 5080</strain>
    </source>
</reference>
<dbReference type="InterPro" id="IPR011330">
    <property type="entry name" value="Glyco_hydro/deAcase_b/a-brl"/>
</dbReference>
<keyword evidence="6" id="KW-1185">Reference proteome</keyword>
<dbReference type="GO" id="GO:0005975">
    <property type="term" value="P:carbohydrate metabolic process"/>
    <property type="evidence" value="ECO:0007669"/>
    <property type="project" value="InterPro"/>
</dbReference>
<dbReference type="Pfam" id="PF01522">
    <property type="entry name" value="Polysacc_deac_1"/>
    <property type="match status" value="1"/>
</dbReference>
<keyword evidence="2 3" id="KW-0732">Signal</keyword>
<dbReference type="PANTHER" id="PTHR34216">
    <property type="match status" value="1"/>
</dbReference>
<gene>
    <name evidence="5" type="primary">pgaB</name>
    <name evidence="5" type="ORF">MAQ5080_02737</name>
</gene>
<feature type="signal peptide" evidence="3">
    <location>
        <begin position="1"/>
        <end position="21"/>
    </location>
</feature>
<dbReference type="EMBL" id="FLOC01000017">
    <property type="protein sequence ID" value="SBS34005.1"/>
    <property type="molecule type" value="Genomic_DNA"/>
</dbReference>
<evidence type="ECO:0000256" key="2">
    <source>
        <dbReference type="ARBA" id="ARBA00022729"/>
    </source>
</evidence>
<evidence type="ECO:0000313" key="6">
    <source>
        <dbReference type="Proteomes" id="UP000092627"/>
    </source>
</evidence>
<dbReference type="Proteomes" id="UP000092627">
    <property type="component" value="Unassembled WGS sequence"/>
</dbReference>
<dbReference type="InterPro" id="IPR002509">
    <property type="entry name" value="NODB_dom"/>
</dbReference>
<feature type="chain" id="PRO_5008379099" evidence="3">
    <location>
        <begin position="22"/>
        <end position="356"/>
    </location>
</feature>
<name>A0A1A8TJN4_9GAMM</name>
<evidence type="ECO:0000259" key="4">
    <source>
        <dbReference type="PROSITE" id="PS51677"/>
    </source>
</evidence>
<dbReference type="GO" id="GO:0016810">
    <property type="term" value="F:hydrolase activity, acting on carbon-nitrogen (but not peptide) bonds"/>
    <property type="evidence" value="ECO:0007669"/>
    <property type="project" value="InterPro"/>
</dbReference>
<protein>
    <submittedName>
        <fullName evidence="5">Poly-beta-1,6-N-acetyl-D-glucosamine N-deacetylase</fullName>
        <ecNumber evidence="5">3.5.1.-</ecNumber>
    </submittedName>
</protein>
<dbReference type="EC" id="3.5.1.-" evidence="5"/>
<keyword evidence="5" id="KW-0378">Hydrolase</keyword>
<evidence type="ECO:0000313" key="5">
    <source>
        <dbReference type="EMBL" id="SBS34005.1"/>
    </source>
</evidence>
<dbReference type="PANTHER" id="PTHR34216:SF3">
    <property type="entry name" value="POLY-BETA-1,6-N-ACETYL-D-GLUCOSAMINE N-DEACETYLASE"/>
    <property type="match status" value="1"/>
</dbReference>
<proteinExistence type="predicted"/>
<dbReference type="GO" id="GO:0005576">
    <property type="term" value="C:extracellular region"/>
    <property type="evidence" value="ECO:0007669"/>
    <property type="project" value="UniProtKB-SubCell"/>
</dbReference>
<dbReference type="STRING" id="295068.MAQ5080_02737"/>
<feature type="domain" description="NodB homology" evidence="4">
    <location>
        <begin position="81"/>
        <end position="356"/>
    </location>
</feature>
<evidence type="ECO:0000256" key="3">
    <source>
        <dbReference type="SAM" id="SignalP"/>
    </source>
</evidence>
<comment type="subcellular location">
    <subcellularLocation>
        <location evidence="1">Secreted</location>
    </subcellularLocation>
</comment>
<dbReference type="CDD" id="cd10973">
    <property type="entry name" value="CE4_DAC_u4_5s"/>
    <property type="match status" value="1"/>
</dbReference>
<dbReference type="InterPro" id="IPR051398">
    <property type="entry name" value="Polysacch_Deacetylase"/>
</dbReference>
<dbReference type="PROSITE" id="PS51677">
    <property type="entry name" value="NODB"/>
    <property type="match status" value="1"/>
</dbReference>
<sequence length="356" mass="39717">MSLPKTLAAGAFLCGSALALAQDYLPILQYHHVDANTPRATSVAPDEFREHMDYLKSAGFQVVDLPQALTAIKAGEPLPEKAVAITFDDAYRNIYENGFPVLKEHGFPFTVFINTGPIEKGHSSFLTWAQMQEMEQSGGVFANHTVSHPYMLRLKDGETHEQWRARMAHEVNAVEQLLNDKLGHSPKMLAYPYGESNAEIREQLAEQGMIAFGQQSGVVDQHSDFTNLPRFPAAGHYANLSSLKVKLNAKPMPLLSFEDQGEFASHQPVSMTLNFQGGNYRLKDLACYVAGQGKAKLEWLEANQVKVQAEQAFPVGRGRINCTMPDQSGRHYYWFSNVWIHASADQAYVTEKIKKN</sequence>
<dbReference type="SUPFAM" id="SSF88713">
    <property type="entry name" value="Glycoside hydrolase/deacetylase"/>
    <property type="match status" value="1"/>
</dbReference>
<dbReference type="Gene3D" id="3.20.20.370">
    <property type="entry name" value="Glycoside hydrolase/deacetylase"/>
    <property type="match status" value="1"/>
</dbReference>